<feature type="transmembrane region" description="Helical" evidence="1">
    <location>
        <begin position="7"/>
        <end position="29"/>
    </location>
</feature>
<keyword evidence="1" id="KW-1133">Transmembrane helix</keyword>
<comment type="caution">
    <text evidence="2">The sequence shown here is derived from an EMBL/GenBank/DDBJ whole genome shotgun (WGS) entry which is preliminary data.</text>
</comment>
<sequence length="112" mass="12417">MNKGIRIISNIVYGIGVATVVSLVCIAFFGSNQVTNPDAMLPITWKERAFIWLTFGAIPMLLASMAVYKFNAIKRSMRKKLYFFLIFLPVFICGACVLYIIGSLIAGMVSIL</sequence>
<organism evidence="2 3">
    <name type="scientific">Clostridium thermosuccinogenes</name>
    <dbReference type="NCBI Taxonomy" id="84032"/>
    <lineage>
        <taxon>Bacteria</taxon>
        <taxon>Bacillati</taxon>
        <taxon>Bacillota</taxon>
        <taxon>Clostridia</taxon>
        <taxon>Eubacteriales</taxon>
        <taxon>Clostridiaceae</taxon>
        <taxon>Clostridium</taxon>
    </lineage>
</organism>
<feature type="transmembrane region" description="Helical" evidence="1">
    <location>
        <begin position="49"/>
        <end position="70"/>
    </location>
</feature>
<keyword evidence="1" id="KW-0472">Membrane</keyword>
<name>A0A2K2F8E1_9CLOT</name>
<gene>
    <name evidence="2" type="ORF">CDQ84_16590</name>
</gene>
<dbReference type="KEGG" id="cthd:CDO33_12765"/>
<dbReference type="OrthoDB" id="2039553at2"/>
<dbReference type="Proteomes" id="UP000236151">
    <property type="component" value="Unassembled WGS sequence"/>
</dbReference>
<reference evidence="2 3" key="1">
    <citation type="submission" date="2017-06" db="EMBL/GenBank/DDBJ databases">
        <title>Investigating the central metabolism of Clostridium thermosuccinogenes.</title>
        <authorList>
            <person name="Koendjbiharie J.G."/>
            <person name="van Kranenburg R."/>
        </authorList>
    </citation>
    <scope>NUCLEOTIDE SEQUENCE [LARGE SCALE GENOMIC DNA]</scope>
    <source>
        <strain evidence="2 3">DSM 5806</strain>
    </source>
</reference>
<protein>
    <submittedName>
        <fullName evidence="2">Uncharacterized protein</fullName>
    </submittedName>
</protein>
<dbReference type="AlphaFoldDB" id="A0A2K2F8E1"/>
<evidence type="ECO:0000256" key="1">
    <source>
        <dbReference type="SAM" id="Phobius"/>
    </source>
</evidence>
<keyword evidence="3" id="KW-1185">Reference proteome</keyword>
<evidence type="ECO:0000313" key="2">
    <source>
        <dbReference type="EMBL" id="PNT95738.1"/>
    </source>
</evidence>
<dbReference type="RefSeq" id="WP_103082854.1">
    <property type="nucleotide sequence ID" value="NZ_CP021850.1"/>
</dbReference>
<feature type="transmembrane region" description="Helical" evidence="1">
    <location>
        <begin position="82"/>
        <end position="109"/>
    </location>
</feature>
<keyword evidence="1" id="KW-0812">Transmembrane</keyword>
<accession>A0A2K2F8E1</accession>
<dbReference type="EMBL" id="NIOJ01000060">
    <property type="protein sequence ID" value="PNT95738.1"/>
    <property type="molecule type" value="Genomic_DNA"/>
</dbReference>
<proteinExistence type="predicted"/>
<evidence type="ECO:0000313" key="3">
    <source>
        <dbReference type="Proteomes" id="UP000236151"/>
    </source>
</evidence>